<dbReference type="VEuPathDB" id="TriTrypDB:ECC02_003730"/>
<dbReference type="VEuPathDB" id="TriTrypDB:C4B63_17g53"/>
<dbReference type="VEuPathDB" id="TriTrypDB:TCDM_09118"/>
<dbReference type="Proteomes" id="UP000246121">
    <property type="component" value="Unassembled WGS sequence"/>
</dbReference>
<dbReference type="VEuPathDB" id="TriTrypDB:TcBrA4_0104690"/>
<dbReference type="OrthoDB" id="271890at2759"/>
<dbReference type="VEuPathDB" id="TriTrypDB:TcG_00307"/>
<dbReference type="VEuPathDB" id="TriTrypDB:C3747_12g52"/>
<name>A0A2V2VKH9_TRYCR</name>
<dbReference type="VEuPathDB" id="TriTrypDB:TcYC6_0053630"/>
<evidence type="ECO:0000313" key="2">
    <source>
        <dbReference type="Proteomes" id="UP000246121"/>
    </source>
</evidence>
<accession>A0A2V2VKH9</accession>
<reference evidence="1 2" key="1">
    <citation type="journal article" date="2018" name="Microb. Genom.">
        <title>Expanding an expanded genome: long-read sequencing of Trypanosoma cruzi.</title>
        <authorList>
            <person name="Berna L."/>
            <person name="Rodriguez M."/>
            <person name="Chiribao M.L."/>
            <person name="Parodi-Talice A."/>
            <person name="Pita S."/>
            <person name="Rijo G."/>
            <person name="Alvarez-Valin F."/>
            <person name="Robello C."/>
        </authorList>
    </citation>
    <scope>NUCLEOTIDE SEQUENCE [LARGE SCALE GENOMIC DNA]</scope>
    <source>
        <strain evidence="1 2">Dm28c</strain>
    </source>
</reference>
<dbReference type="VEuPathDB" id="TriTrypDB:TcCL_Unassigned02759"/>
<evidence type="ECO:0000313" key="1">
    <source>
        <dbReference type="EMBL" id="PWU96939.1"/>
    </source>
</evidence>
<sequence>MGLKRLSICCGEASGVAGFLAFAPVSTDLIPSELRKRVEALHVNHQVPYVLSRVAASAALSLSLKAPFLFVGSREEARKYGANLSLSHEDAVGGAVAWCDNVPFVFGIDVVDVKQLAHVRRRFPHFAARCMPCCQPSMLDAVELLKVQTMYGDCIDPSDVVLAQHWGLRECCVKLVGILGRSFPFDCFRGPTAMFPERFEAHIVGSGREALHSAGLHSKLFVTFCPQVVRLPSGEQRPFVIIVAACPKFHQHCI</sequence>
<organism evidence="1 2">
    <name type="scientific">Trypanosoma cruzi</name>
    <dbReference type="NCBI Taxonomy" id="5693"/>
    <lineage>
        <taxon>Eukaryota</taxon>
        <taxon>Discoba</taxon>
        <taxon>Euglenozoa</taxon>
        <taxon>Kinetoplastea</taxon>
        <taxon>Metakinetoplastina</taxon>
        <taxon>Trypanosomatida</taxon>
        <taxon>Trypanosomatidae</taxon>
        <taxon>Trypanosoma</taxon>
        <taxon>Schizotrypanum</taxon>
    </lineage>
</organism>
<dbReference type="VEuPathDB" id="TriTrypDB:Tc_MARK_2971"/>
<comment type="caution">
    <text evidence="1">The sequence shown here is derived from an EMBL/GenBank/DDBJ whole genome shotgun (WGS) entry which is preliminary data.</text>
</comment>
<dbReference type="VEuPathDB" id="TriTrypDB:BCY84_18442"/>
<dbReference type="EMBL" id="PRFA01000017">
    <property type="protein sequence ID" value="PWU96939.1"/>
    <property type="molecule type" value="Genomic_DNA"/>
</dbReference>
<protein>
    <submittedName>
        <fullName evidence="1">Uncharacterized protein</fullName>
    </submittedName>
</protein>
<dbReference type="AlphaFoldDB" id="A0A2V2VKH9"/>
<dbReference type="VEuPathDB" id="TriTrypDB:TcCLB.511727.280"/>
<gene>
    <name evidence="1" type="ORF">C4B63_17g53</name>
</gene>
<dbReference type="VEuPathDB" id="TriTrypDB:TCSYLVIO_004225"/>
<proteinExistence type="predicted"/>